<protein>
    <submittedName>
        <fullName evidence="3">Uncharacterized protein</fullName>
    </submittedName>
</protein>
<name>A0A1I7YK58_9BILA</name>
<sequence length="405" mass="44432">MHHDNLLLLGPLSLGPVIAPRASVAKKQNLSVIDTRRPINLLLGARARETIREMGFALGPFVIEGGVFPENFAPARGGSPRIRRFQRLRNHALHSTKTSIDEQKYKFGVMDALFREVLEGQPFGPALEVRTCPPSGSLIDFDFQHLEVRTCAPSGRPKELTLCPSAFFSSEILLKREKPTPTTRTSTGRGYNEDYAFLTTGSRHDLHVLSTRQRLRSTVIVRERLTAFDLQLALLRVHREQLQLHRTCRRHPPQALPALLTDFLVKTAPITPVPSANLRQSPALRKTRVHSALTPIGSIALQTADDKRIVVIGCHDGVTSEKDVGTTFDSWSRSDKDAGNTLLTLFATEGLGTGPGQSGPIYLVLRTPTASQILSKELVQVAGDISSRSAGEQDPQATIVASRTA</sequence>
<reference evidence="3" key="1">
    <citation type="submission" date="2016-11" db="UniProtKB">
        <authorList>
            <consortium name="WormBaseParasite"/>
        </authorList>
    </citation>
    <scope>IDENTIFICATION</scope>
</reference>
<dbReference type="AlphaFoldDB" id="A0A1I7YK58"/>
<organism evidence="2 3">
    <name type="scientific">Steinernema glaseri</name>
    <dbReference type="NCBI Taxonomy" id="37863"/>
    <lineage>
        <taxon>Eukaryota</taxon>
        <taxon>Metazoa</taxon>
        <taxon>Ecdysozoa</taxon>
        <taxon>Nematoda</taxon>
        <taxon>Chromadorea</taxon>
        <taxon>Rhabditida</taxon>
        <taxon>Tylenchina</taxon>
        <taxon>Panagrolaimomorpha</taxon>
        <taxon>Strongyloidoidea</taxon>
        <taxon>Steinernematidae</taxon>
        <taxon>Steinernema</taxon>
    </lineage>
</organism>
<feature type="region of interest" description="Disordered" evidence="1">
    <location>
        <begin position="386"/>
        <end position="405"/>
    </location>
</feature>
<evidence type="ECO:0000256" key="1">
    <source>
        <dbReference type="SAM" id="MobiDB-lite"/>
    </source>
</evidence>
<keyword evidence="2" id="KW-1185">Reference proteome</keyword>
<evidence type="ECO:0000313" key="2">
    <source>
        <dbReference type="Proteomes" id="UP000095287"/>
    </source>
</evidence>
<evidence type="ECO:0000313" key="3">
    <source>
        <dbReference type="WBParaSite" id="L893_g17156.t1"/>
    </source>
</evidence>
<accession>A0A1I7YK58</accession>
<dbReference type="Proteomes" id="UP000095287">
    <property type="component" value="Unplaced"/>
</dbReference>
<dbReference type="WBParaSite" id="L893_g17156.t1">
    <property type="protein sequence ID" value="L893_g17156.t1"/>
    <property type="gene ID" value="L893_g17156"/>
</dbReference>
<proteinExistence type="predicted"/>